<dbReference type="Proteomes" id="UP001152797">
    <property type="component" value="Unassembled WGS sequence"/>
</dbReference>
<dbReference type="EMBL" id="CAMXCT030001129">
    <property type="protein sequence ID" value="CAL4774381.1"/>
    <property type="molecule type" value="Genomic_DNA"/>
</dbReference>
<protein>
    <submittedName>
        <fullName evidence="1">Uncharacterized protein</fullName>
    </submittedName>
</protein>
<gene>
    <name evidence="1" type="ORF">C1SCF055_LOCUS14369</name>
</gene>
<evidence type="ECO:0000313" key="3">
    <source>
        <dbReference type="Proteomes" id="UP001152797"/>
    </source>
</evidence>
<sequence length="561" mass="61861">MPALPTDTIEALDKVINDQHLPVLVKVSKLFKSIADHGLGYYQKIMPKDTLTHPANRGGSLLNSSDVWSKGLRMLQIGVQPAMLQSGAVCFELSNDKDKRERQIAANVALVEGRNKSLAPVNGQERFLTVATSHTAAFCKSVEQGCKPEPNAPAIDTKGDSGLLELCSRGWPYFVLKAEQVNEIEAASLMATFIGHNLSVNDALQRVQQADPICKGSLETIAYYVGYNDVMSTDKEQDGYSKILIRQLLHDSWKLYIASTSKENVKVSCYGRLCVRSILHFTGKEKMGKKPKGFENLDAIAKLFIEEMDKGKDNTLAAFSTAASNDDGLKVENLVGASPAQVALLQNEHMKIGQLYSNQKQHGNKVFKLISVTEAGWAMEHQPFFDPIEKVTVELPDLKGWKVHKGTEPQMRTDEQCSQWIAHHSPMLQEEMLKAAVQHKLLQLCSGNGVENGALTFTIGPSGVWSKKSFKKGQLKLFPAGTISKMKDASKHKAKAVVSSSGFQFAVNPFKSNTEFEDGKGVLDAFYWIKATEDLDAVNMVLKEHTEDNVTAPFLTSTKAW</sequence>
<accession>A0A9P1C8L0</accession>
<reference evidence="2 3" key="2">
    <citation type="submission" date="2024-05" db="EMBL/GenBank/DDBJ databases">
        <authorList>
            <person name="Chen Y."/>
            <person name="Shah S."/>
            <person name="Dougan E. K."/>
            <person name="Thang M."/>
            <person name="Chan C."/>
        </authorList>
    </citation>
    <scope>NUCLEOTIDE SEQUENCE [LARGE SCALE GENOMIC DNA]</scope>
</reference>
<dbReference type="EMBL" id="CAMXCT010001129">
    <property type="protein sequence ID" value="CAI3987069.1"/>
    <property type="molecule type" value="Genomic_DNA"/>
</dbReference>
<dbReference type="EMBL" id="CAMXCT020001129">
    <property type="protein sequence ID" value="CAL1140444.1"/>
    <property type="molecule type" value="Genomic_DNA"/>
</dbReference>
<dbReference type="AlphaFoldDB" id="A0A9P1C8L0"/>
<keyword evidence="3" id="KW-1185">Reference proteome</keyword>
<reference evidence="1" key="1">
    <citation type="submission" date="2022-10" db="EMBL/GenBank/DDBJ databases">
        <authorList>
            <person name="Chen Y."/>
            <person name="Dougan E. K."/>
            <person name="Chan C."/>
            <person name="Rhodes N."/>
            <person name="Thang M."/>
        </authorList>
    </citation>
    <scope>NUCLEOTIDE SEQUENCE</scope>
</reference>
<proteinExistence type="predicted"/>
<evidence type="ECO:0000313" key="1">
    <source>
        <dbReference type="EMBL" id="CAI3987069.1"/>
    </source>
</evidence>
<comment type="caution">
    <text evidence="1">The sequence shown here is derived from an EMBL/GenBank/DDBJ whole genome shotgun (WGS) entry which is preliminary data.</text>
</comment>
<name>A0A9P1C8L0_9DINO</name>
<evidence type="ECO:0000313" key="2">
    <source>
        <dbReference type="EMBL" id="CAL4774381.1"/>
    </source>
</evidence>
<organism evidence="1">
    <name type="scientific">Cladocopium goreaui</name>
    <dbReference type="NCBI Taxonomy" id="2562237"/>
    <lineage>
        <taxon>Eukaryota</taxon>
        <taxon>Sar</taxon>
        <taxon>Alveolata</taxon>
        <taxon>Dinophyceae</taxon>
        <taxon>Suessiales</taxon>
        <taxon>Symbiodiniaceae</taxon>
        <taxon>Cladocopium</taxon>
    </lineage>
</organism>